<feature type="region of interest" description="Disordered" evidence="1">
    <location>
        <begin position="792"/>
        <end position="811"/>
    </location>
</feature>
<sequence length="905" mass="102027">MSKIQGPVIPQQLIDLANKGKAKADKLLARVKHRGRNIEAKQGDAQLPTNSTNTQYLEGLKNRSGKVYSGSDNTSGFSPEDRRESEMTVAQQAKTATREHKRKRKSGERPDLGGNKGAFAAELREGRSKIGQERKNLEYGKFSSKGAIDRHMKDDEARQAMFAELTAPTAKNATRMSHQGDQQEWVSTRTMDSALEADETRRAVLEGVKGKGVDQRDQDAFDRLDTKRNDRLMEHVLLDQFVVEQDDVIALGEELLTLDACVNHKELNKLNSEISRMEEQAAQMPTETRAAILTNIGNLKEERDEVLEPILAATGYESFEELQDAYKAKTHELNDLQSSKLRPRLETVQKNSAECRALLSANTVSPSDVVAAGRELTGLRARLEAAEDDPTVFKDKAELKATFKRASQLMKVIEHGRMVMAAEERLAVLSRQERALDRLISGFDSDEEVQTAKHLGVSEKALAQLAFSVETTRGDLKANEQMILVSLRKANFGSMVRHMVKAMKLRRQLKNAKKDMRVMAGIVQAYAKKLGIAESNMTVQIQGKNVTLSTELKWLYQRGMEALPVYHRHGEGDFTVDLLKTLNGAVINQQQLDTKERMMEELKISGAMVNYDGDPDPVRDQGYDFMMDLEDKVDRSYQAGVDDPDPVRDQGYDFMMGLEDKVAQNGPVDKDDPDYDLLLEESYDWMMRLEDEIEKNGPTSGSDKLKKSLDVMKYYEQLGHEAAQKVHQQQGFGSVLNEIRAGNKVPGNKTQEQYKEQFGAVLKDIPAASNRMDLFRMSGSLDIEDRGIAAAKKKLAQESQPKSKAPSEHELKLRQEAKERWAETKAQGRKQLSDEARARQEAEARQYHIDRQSEFQTEHKKNFGKVMDENTYEDFEVNDEDGETYGYGQAEIPEQSINQPKPKQD</sequence>
<evidence type="ECO:0000313" key="2">
    <source>
        <dbReference type="EMBL" id="SMA50111.1"/>
    </source>
</evidence>
<evidence type="ECO:0000256" key="1">
    <source>
        <dbReference type="SAM" id="MobiDB-lite"/>
    </source>
</evidence>
<keyword evidence="3" id="KW-1185">Reference proteome</keyword>
<proteinExistence type="predicted"/>
<feature type="region of interest" description="Disordered" evidence="1">
    <location>
        <begin position="63"/>
        <end position="119"/>
    </location>
</feature>
<name>A0A1X7AP63_9GAMM</name>
<gene>
    <name evidence="2" type="ORF">EHSB41UT_03902</name>
</gene>
<accession>A0A1X7AP63</accession>
<protein>
    <submittedName>
        <fullName evidence="2">Uncharacterized protein</fullName>
    </submittedName>
</protein>
<dbReference type="AlphaFoldDB" id="A0A1X7AP63"/>
<dbReference type="Proteomes" id="UP000196573">
    <property type="component" value="Unassembled WGS sequence"/>
</dbReference>
<feature type="compositionally biased region" description="Acidic residues" evidence="1">
    <location>
        <begin position="870"/>
        <end position="883"/>
    </location>
</feature>
<dbReference type="EMBL" id="FWPT01000010">
    <property type="protein sequence ID" value="SMA50111.1"/>
    <property type="molecule type" value="Genomic_DNA"/>
</dbReference>
<feature type="compositionally biased region" description="Basic and acidic residues" evidence="1">
    <location>
        <begin position="831"/>
        <end position="861"/>
    </location>
</feature>
<feature type="region of interest" description="Disordered" evidence="1">
    <location>
        <begin position="817"/>
        <end position="905"/>
    </location>
</feature>
<organism evidence="2 3">
    <name type="scientific">Parendozoicomonas haliclonae</name>
    <dbReference type="NCBI Taxonomy" id="1960125"/>
    <lineage>
        <taxon>Bacteria</taxon>
        <taxon>Pseudomonadati</taxon>
        <taxon>Pseudomonadota</taxon>
        <taxon>Gammaproteobacteria</taxon>
        <taxon>Oceanospirillales</taxon>
        <taxon>Endozoicomonadaceae</taxon>
        <taxon>Parendozoicomonas</taxon>
    </lineage>
</organism>
<feature type="compositionally biased region" description="Polar residues" evidence="1">
    <location>
        <begin position="895"/>
        <end position="905"/>
    </location>
</feature>
<evidence type="ECO:0000313" key="3">
    <source>
        <dbReference type="Proteomes" id="UP000196573"/>
    </source>
</evidence>
<reference evidence="2 3" key="1">
    <citation type="submission" date="2017-03" db="EMBL/GenBank/DDBJ databases">
        <authorList>
            <person name="Afonso C.L."/>
            <person name="Miller P.J."/>
            <person name="Scott M.A."/>
            <person name="Spackman E."/>
            <person name="Goraichik I."/>
            <person name="Dimitrov K.M."/>
            <person name="Suarez D.L."/>
            <person name="Swayne D.E."/>
        </authorList>
    </citation>
    <scope>NUCLEOTIDE SEQUENCE [LARGE SCALE GENOMIC DNA]</scope>
    <source>
        <strain evidence="2">SB41UT1</strain>
    </source>
</reference>
<dbReference type="RefSeq" id="WP_087112547.1">
    <property type="nucleotide sequence ID" value="NZ_CBCSCN010000005.1"/>
</dbReference>